<dbReference type="RefSeq" id="WP_253053692.1">
    <property type="nucleotide sequence ID" value="NZ_JAMXWN010000005.1"/>
</dbReference>
<evidence type="ECO:0000256" key="3">
    <source>
        <dbReference type="ARBA" id="ARBA00049244"/>
    </source>
</evidence>
<dbReference type="Pfam" id="PF00476">
    <property type="entry name" value="DNA_pol_A"/>
    <property type="match status" value="1"/>
</dbReference>
<dbReference type="SMART" id="SM00482">
    <property type="entry name" value="POLAc"/>
    <property type="match status" value="1"/>
</dbReference>
<comment type="catalytic activity">
    <reaction evidence="3">
        <text>DNA(n) + a 2'-deoxyribonucleoside 5'-triphosphate = DNA(n+1) + diphosphate</text>
        <dbReference type="Rhea" id="RHEA:22508"/>
        <dbReference type="Rhea" id="RHEA-COMP:17339"/>
        <dbReference type="Rhea" id="RHEA-COMP:17340"/>
        <dbReference type="ChEBI" id="CHEBI:33019"/>
        <dbReference type="ChEBI" id="CHEBI:61560"/>
        <dbReference type="ChEBI" id="CHEBI:173112"/>
        <dbReference type="EC" id="2.7.7.7"/>
    </reaction>
</comment>
<proteinExistence type="predicted"/>
<evidence type="ECO:0000313" key="6">
    <source>
        <dbReference type="Proteomes" id="UP001596267"/>
    </source>
</evidence>
<sequence length="707" mass="79632">MNEQLNRGHPVMPSLNLPKSHLNIDLETFSSVEISKSGSYKYIQSDDFEILLLSYSFNGGEVITIDLLQGETVPQEVINALADPNVIKHAYNAAFEWYALNKFWHSPIEQWQDTMIHGLYCGFTSGLDITAKVLGLPQDKQKMTVGRNLIKIFCTPTTPNKRNGNRTRTLPHHEPEKWQLFKDYNNQDVAVEMEIEKRLGRFPVPDDVWQQWRLDMQTNAHGIQLDEELINGALYIDQLSTSQLKDEAKALTGLDNPNSAAQLTKWLAEKGVEVENLQKDTVAELVKTTTGEVKKVLEIRQQLSKTSIKKYKAMDAAICADGRVRGLLQFYGANRTGRWAGRLVQVQNLSKNHMSTLDLARDLVKNKKADLLSFTYGNTSDVLSQLVRTAFVPAPGHKIVVADFSAIEARVIAWLSGEQWRLDVFNTHGKIYEASASQMFGIPIDQIKKGSSLRQQGKVAELALGYQGSVGAMKRMDFGGKIRPDDMSDEAVRVFANENGDFLSEDAGEDQYQLARDAMIDANYLSIVRKWRAASKHIVNMWYAFENAALSVMNDGRPAGTHGLIFARESDIVNGLDFLTIQLPSKRKLYYVKPFIAQNQFEKDALYYYGLDQEKHKWVKQSTYGGKLVENVVQAIARDCLAVTLNRLASAGYQTVMTIHDEVVLDVPAERADLDHVVDLMKQPIEWAPGLPLNADGFVNDYYKKDD</sequence>
<dbReference type="CDD" id="cd08642">
    <property type="entry name" value="DNA_pol_A_pol_I_A"/>
    <property type="match status" value="1"/>
</dbReference>
<dbReference type="Gene3D" id="1.10.150.20">
    <property type="entry name" value="5' to 3' exonuclease, C-terminal subdomain"/>
    <property type="match status" value="1"/>
</dbReference>
<dbReference type="SUPFAM" id="SSF56672">
    <property type="entry name" value="DNA/RNA polymerases"/>
    <property type="match status" value="1"/>
</dbReference>
<dbReference type="PANTHER" id="PTHR10133:SF27">
    <property type="entry name" value="DNA POLYMERASE NU"/>
    <property type="match status" value="1"/>
</dbReference>
<dbReference type="InterPro" id="IPR012337">
    <property type="entry name" value="RNaseH-like_sf"/>
</dbReference>
<organism evidence="5 6">
    <name type="scientific">Sporolactobacillus kofuensis</name>
    <dbReference type="NCBI Taxonomy" id="269672"/>
    <lineage>
        <taxon>Bacteria</taxon>
        <taxon>Bacillati</taxon>
        <taxon>Bacillota</taxon>
        <taxon>Bacilli</taxon>
        <taxon>Bacillales</taxon>
        <taxon>Sporolactobacillaceae</taxon>
        <taxon>Sporolactobacillus</taxon>
    </lineage>
</organism>
<gene>
    <name evidence="5" type="ORF">ACFP7A_00915</name>
</gene>
<evidence type="ECO:0000259" key="4">
    <source>
        <dbReference type="SMART" id="SM00482"/>
    </source>
</evidence>
<keyword evidence="6" id="KW-1185">Reference proteome</keyword>
<feature type="domain" description="DNA-directed DNA polymerase family A palm" evidence="4">
    <location>
        <begin position="384"/>
        <end position="671"/>
    </location>
</feature>
<keyword evidence="2" id="KW-0235">DNA replication</keyword>
<dbReference type="PANTHER" id="PTHR10133">
    <property type="entry name" value="DNA POLYMERASE I"/>
    <property type="match status" value="1"/>
</dbReference>
<dbReference type="EC" id="2.7.7.7" evidence="1"/>
<dbReference type="InterPro" id="IPR002298">
    <property type="entry name" value="DNA_polymerase_A"/>
</dbReference>
<dbReference type="EMBL" id="JBHSTQ010000001">
    <property type="protein sequence ID" value="MFC6385148.1"/>
    <property type="molecule type" value="Genomic_DNA"/>
</dbReference>
<evidence type="ECO:0000256" key="2">
    <source>
        <dbReference type="ARBA" id="ARBA00022705"/>
    </source>
</evidence>
<evidence type="ECO:0000256" key="1">
    <source>
        <dbReference type="ARBA" id="ARBA00012417"/>
    </source>
</evidence>
<accession>A0ABW1W990</accession>
<protein>
    <recommendedName>
        <fullName evidence="1">DNA-directed DNA polymerase</fullName>
        <ecNumber evidence="1">2.7.7.7</ecNumber>
    </recommendedName>
</protein>
<evidence type="ECO:0000313" key="5">
    <source>
        <dbReference type="EMBL" id="MFC6385148.1"/>
    </source>
</evidence>
<dbReference type="SUPFAM" id="SSF53098">
    <property type="entry name" value="Ribonuclease H-like"/>
    <property type="match status" value="1"/>
</dbReference>
<comment type="caution">
    <text evidence="5">The sequence shown here is derived from an EMBL/GenBank/DDBJ whole genome shotgun (WGS) entry which is preliminary data.</text>
</comment>
<dbReference type="Proteomes" id="UP001596267">
    <property type="component" value="Unassembled WGS sequence"/>
</dbReference>
<reference evidence="6" key="1">
    <citation type="journal article" date="2019" name="Int. J. Syst. Evol. Microbiol.">
        <title>The Global Catalogue of Microorganisms (GCM) 10K type strain sequencing project: providing services to taxonomists for standard genome sequencing and annotation.</title>
        <authorList>
            <consortium name="The Broad Institute Genomics Platform"/>
            <consortium name="The Broad Institute Genome Sequencing Center for Infectious Disease"/>
            <person name="Wu L."/>
            <person name="Ma J."/>
        </authorList>
    </citation>
    <scope>NUCLEOTIDE SEQUENCE [LARGE SCALE GENOMIC DNA]</scope>
    <source>
        <strain evidence="6">CCUG 42001</strain>
    </source>
</reference>
<dbReference type="InterPro" id="IPR043502">
    <property type="entry name" value="DNA/RNA_pol_sf"/>
</dbReference>
<dbReference type="Gene3D" id="3.30.70.370">
    <property type="match status" value="1"/>
</dbReference>
<dbReference type="InterPro" id="IPR001098">
    <property type="entry name" value="DNA-dir_DNA_pol_A_palm_dom"/>
</dbReference>
<name>A0ABW1W990_9BACL</name>